<evidence type="ECO:0000256" key="1">
    <source>
        <dbReference type="ARBA" id="ARBA00004651"/>
    </source>
</evidence>
<dbReference type="InterPro" id="IPR018076">
    <property type="entry name" value="T2SS_GspF_dom"/>
</dbReference>
<organism evidence="7 8">
    <name type="scientific">Corynebacterium durum F0235</name>
    <dbReference type="NCBI Taxonomy" id="1035195"/>
    <lineage>
        <taxon>Bacteria</taxon>
        <taxon>Bacillati</taxon>
        <taxon>Actinomycetota</taxon>
        <taxon>Actinomycetes</taxon>
        <taxon>Mycobacteriales</taxon>
        <taxon>Corynebacteriaceae</taxon>
        <taxon>Corynebacterium</taxon>
    </lineage>
</organism>
<dbReference type="STRING" id="1035195.HMPREF9997_00485"/>
<dbReference type="GO" id="GO:0005886">
    <property type="term" value="C:plasma membrane"/>
    <property type="evidence" value="ECO:0007669"/>
    <property type="project" value="UniProtKB-SubCell"/>
</dbReference>
<dbReference type="eggNOG" id="COG2064">
    <property type="taxonomic scope" value="Bacteria"/>
</dbReference>
<proteinExistence type="predicted"/>
<sequence length="177" mass="18220">MMLLALACLVLATTVGVAPSMRIERRASIRVRDGPTDILAIAADIELFAACIHSGLSTAHAATAVASVSENEQWRSVQALLAIGVGAGRAWEPMRGIEGLGELAALATMSERSGGALSTGCERIVDKLRNDTAHAATAAAERAGVLIALPLAVCYLPAFFILGLAPTVISLGATMLN</sequence>
<evidence type="ECO:0000313" key="7">
    <source>
        <dbReference type="EMBL" id="EKX91823.1"/>
    </source>
</evidence>
<keyword evidence="5" id="KW-0472">Membrane</keyword>
<dbReference type="Proteomes" id="UP000010445">
    <property type="component" value="Unassembled WGS sequence"/>
</dbReference>
<gene>
    <name evidence="7" type="ORF">HMPREF9997_00485</name>
</gene>
<feature type="domain" description="Type II secretion system protein GspF" evidence="6">
    <location>
        <begin position="46"/>
        <end position="164"/>
    </location>
</feature>
<dbReference type="Pfam" id="PF00482">
    <property type="entry name" value="T2SSF"/>
    <property type="match status" value="1"/>
</dbReference>
<dbReference type="PATRIC" id="fig|1035195.3.peg.440"/>
<keyword evidence="8" id="KW-1185">Reference proteome</keyword>
<evidence type="ECO:0000313" key="8">
    <source>
        <dbReference type="Proteomes" id="UP000010445"/>
    </source>
</evidence>
<evidence type="ECO:0000259" key="6">
    <source>
        <dbReference type="Pfam" id="PF00482"/>
    </source>
</evidence>
<dbReference type="AlphaFoldDB" id="L1MKP3"/>
<dbReference type="PANTHER" id="PTHR35007">
    <property type="entry name" value="INTEGRAL MEMBRANE PROTEIN-RELATED"/>
    <property type="match status" value="1"/>
</dbReference>
<dbReference type="PANTHER" id="PTHR35007:SF3">
    <property type="entry name" value="POSSIBLE CONSERVED ALANINE RICH MEMBRANE PROTEIN"/>
    <property type="match status" value="1"/>
</dbReference>
<comment type="caution">
    <text evidence="7">The sequence shown here is derived from an EMBL/GenBank/DDBJ whole genome shotgun (WGS) entry which is preliminary data.</text>
</comment>
<evidence type="ECO:0000256" key="2">
    <source>
        <dbReference type="ARBA" id="ARBA00022475"/>
    </source>
</evidence>
<evidence type="ECO:0000256" key="4">
    <source>
        <dbReference type="ARBA" id="ARBA00022989"/>
    </source>
</evidence>
<accession>L1MKP3</accession>
<dbReference type="HOGENOM" id="CLU_064089_1_1_11"/>
<comment type="subcellular location">
    <subcellularLocation>
        <location evidence="1">Cell membrane</location>
        <topology evidence="1">Multi-pass membrane protein</topology>
    </subcellularLocation>
</comment>
<evidence type="ECO:0000256" key="3">
    <source>
        <dbReference type="ARBA" id="ARBA00022692"/>
    </source>
</evidence>
<protein>
    <submittedName>
        <fullName evidence="7">Bacterial type II secretion system protein F domain protein</fullName>
    </submittedName>
</protein>
<keyword evidence="4" id="KW-1133">Transmembrane helix</keyword>
<keyword evidence="3" id="KW-0812">Transmembrane</keyword>
<dbReference type="EMBL" id="AMEM01000009">
    <property type="protein sequence ID" value="EKX91823.1"/>
    <property type="molecule type" value="Genomic_DNA"/>
</dbReference>
<reference evidence="7 8" key="1">
    <citation type="submission" date="2012-05" db="EMBL/GenBank/DDBJ databases">
        <authorList>
            <person name="Weinstock G."/>
            <person name="Sodergren E."/>
            <person name="Lobos E.A."/>
            <person name="Fulton L."/>
            <person name="Fulton R."/>
            <person name="Courtney L."/>
            <person name="Fronick C."/>
            <person name="O'Laughlin M."/>
            <person name="Godfrey J."/>
            <person name="Wilson R.M."/>
            <person name="Miner T."/>
            <person name="Farmer C."/>
            <person name="Delehaunty K."/>
            <person name="Cordes M."/>
            <person name="Minx P."/>
            <person name="Tomlinson C."/>
            <person name="Chen J."/>
            <person name="Wollam A."/>
            <person name="Pepin K.H."/>
            <person name="Bhonagiri V."/>
            <person name="Zhang X."/>
            <person name="Suruliraj S."/>
            <person name="Warren W."/>
            <person name="Mitreva M."/>
            <person name="Mardis E.R."/>
            <person name="Wilson R.K."/>
        </authorList>
    </citation>
    <scope>NUCLEOTIDE SEQUENCE [LARGE SCALE GENOMIC DNA]</scope>
    <source>
        <strain evidence="7 8">F0235</strain>
    </source>
</reference>
<evidence type="ECO:0000256" key="5">
    <source>
        <dbReference type="ARBA" id="ARBA00023136"/>
    </source>
</evidence>
<name>L1MKP3_9CORY</name>
<keyword evidence="2" id="KW-1003">Cell membrane</keyword>